<evidence type="ECO:0000313" key="1">
    <source>
        <dbReference type="EMBL" id="GAA1909278.1"/>
    </source>
</evidence>
<protein>
    <submittedName>
        <fullName evidence="1">Gas vesicle protein GvpG</fullName>
    </submittedName>
</protein>
<dbReference type="Pfam" id="PF05120">
    <property type="entry name" value="GvpG"/>
    <property type="match status" value="1"/>
</dbReference>
<reference evidence="1 2" key="1">
    <citation type="journal article" date="2019" name="Int. J. Syst. Evol. Microbiol.">
        <title>The Global Catalogue of Microorganisms (GCM) 10K type strain sequencing project: providing services to taxonomists for standard genome sequencing and annotation.</title>
        <authorList>
            <consortium name="The Broad Institute Genomics Platform"/>
            <consortium name="The Broad Institute Genome Sequencing Center for Infectious Disease"/>
            <person name="Wu L."/>
            <person name="Ma J."/>
        </authorList>
    </citation>
    <scope>NUCLEOTIDE SEQUENCE [LARGE SCALE GENOMIC DNA]</scope>
    <source>
        <strain evidence="1 2">JCM 13581</strain>
    </source>
</reference>
<accession>A0ABN2P2Z6</accession>
<dbReference type="EMBL" id="BAAAMJ010000015">
    <property type="protein sequence ID" value="GAA1909278.1"/>
    <property type="molecule type" value="Genomic_DNA"/>
</dbReference>
<proteinExistence type="predicted"/>
<sequence length="87" mass="9736">MGLLSEIVLLPLAPVRGVAWIADRIADAAEDQLRDPSPVLARLAQLNQELENGEIGTAEFESEEEKLLDLLERRQRAPHRRARPATE</sequence>
<name>A0ABN2P2Z6_9ACTN</name>
<keyword evidence="2" id="KW-1185">Reference proteome</keyword>
<dbReference type="InterPro" id="IPR007804">
    <property type="entry name" value="GvpG"/>
</dbReference>
<evidence type="ECO:0000313" key="2">
    <source>
        <dbReference type="Proteomes" id="UP001501303"/>
    </source>
</evidence>
<gene>
    <name evidence="1" type="ORF">GCM10009716_19050</name>
</gene>
<comment type="caution">
    <text evidence="1">The sequence shown here is derived from an EMBL/GenBank/DDBJ whole genome shotgun (WGS) entry which is preliminary data.</text>
</comment>
<organism evidence="1 2">
    <name type="scientific">Streptomyces sodiiphilus</name>
    <dbReference type="NCBI Taxonomy" id="226217"/>
    <lineage>
        <taxon>Bacteria</taxon>
        <taxon>Bacillati</taxon>
        <taxon>Actinomycetota</taxon>
        <taxon>Actinomycetes</taxon>
        <taxon>Kitasatosporales</taxon>
        <taxon>Streptomycetaceae</taxon>
        <taxon>Streptomyces</taxon>
    </lineage>
</organism>
<dbReference type="RefSeq" id="WP_344260363.1">
    <property type="nucleotide sequence ID" value="NZ_BAAAMJ010000015.1"/>
</dbReference>
<dbReference type="Proteomes" id="UP001501303">
    <property type="component" value="Unassembled WGS sequence"/>
</dbReference>